<reference evidence="1" key="1">
    <citation type="journal article" date="2019" name="Sci. Rep.">
        <title>Draft genome of Tanacetum cinerariifolium, the natural source of mosquito coil.</title>
        <authorList>
            <person name="Yamashiro T."/>
            <person name="Shiraishi A."/>
            <person name="Satake H."/>
            <person name="Nakayama K."/>
        </authorList>
    </citation>
    <scope>NUCLEOTIDE SEQUENCE</scope>
</reference>
<feature type="non-terminal residue" evidence="1">
    <location>
        <position position="111"/>
    </location>
</feature>
<dbReference type="EMBL" id="BKCJ011774505">
    <property type="protein sequence ID" value="GFD51798.1"/>
    <property type="molecule type" value="Genomic_DNA"/>
</dbReference>
<comment type="caution">
    <text evidence="1">The sequence shown here is derived from an EMBL/GenBank/DDBJ whole genome shotgun (WGS) entry which is preliminary data.</text>
</comment>
<organism evidence="1">
    <name type="scientific">Tanacetum cinerariifolium</name>
    <name type="common">Dalmatian daisy</name>
    <name type="synonym">Chrysanthemum cinerariifolium</name>
    <dbReference type="NCBI Taxonomy" id="118510"/>
    <lineage>
        <taxon>Eukaryota</taxon>
        <taxon>Viridiplantae</taxon>
        <taxon>Streptophyta</taxon>
        <taxon>Embryophyta</taxon>
        <taxon>Tracheophyta</taxon>
        <taxon>Spermatophyta</taxon>
        <taxon>Magnoliopsida</taxon>
        <taxon>eudicotyledons</taxon>
        <taxon>Gunneridae</taxon>
        <taxon>Pentapetalae</taxon>
        <taxon>asterids</taxon>
        <taxon>campanulids</taxon>
        <taxon>Asterales</taxon>
        <taxon>Asteraceae</taxon>
        <taxon>Asteroideae</taxon>
        <taxon>Anthemideae</taxon>
        <taxon>Anthemidinae</taxon>
        <taxon>Tanacetum</taxon>
    </lineage>
</organism>
<dbReference type="AlphaFoldDB" id="A0A699X1N0"/>
<feature type="non-terminal residue" evidence="1">
    <location>
        <position position="1"/>
    </location>
</feature>
<evidence type="ECO:0000313" key="1">
    <source>
        <dbReference type="EMBL" id="GFD51798.1"/>
    </source>
</evidence>
<protein>
    <submittedName>
        <fullName evidence="1">Uncharacterized protein</fullName>
    </submittedName>
</protein>
<gene>
    <name evidence="1" type="ORF">Tci_923767</name>
</gene>
<accession>A0A699X1N0</accession>
<sequence>LVGSGVEGVVVLASGFEHLFGRVEGHPAFEGHFAGAVVGSGGVQLGAAVAALHHGPGVGGGLGIVDDDEAGGAVAGGFLVFVHPAAIVGHFAALEHGGIVARVAGVVDEHH</sequence>
<name>A0A699X1N0_TANCI</name>
<proteinExistence type="predicted"/>